<dbReference type="InterPro" id="IPR036465">
    <property type="entry name" value="vWFA_dom_sf"/>
</dbReference>
<dbReference type="SUPFAM" id="SSF53300">
    <property type="entry name" value="vWA-like"/>
    <property type="match status" value="1"/>
</dbReference>
<gene>
    <name evidence="3" type="ORF">A6K76_01045</name>
</gene>
<accession>A0A1C0Z0Y5</accession>
<keyword evidence="1" id="KW-0732">Signal</keyword>
<dbReference type="SMART" id="SM00327">
    <property type="entry name" value="VWA"/>
    <property type="match status" value="1"/>
</dbReference>
<dbReference type="Proteomes" id="UP000093482">
    <property type="component" value="Unassembled WGS sequence"/>
</dbReference>
<feature type="signal peptide" evidence="1">
    <location>
        <begin position="1"/>
        <end position="28"/>
    </location>
</feature>
<dbReference type="EMBL" id="MATO01000012">
    <property type="protein sequence ID" value="OCS93104.1"/>
    <property type="molecule type" value="Genomic_DNA"/>
</dbReference>
<dbReference type="CDD" id="cd00198">
    <property type="entry name" value="vWFA"/>
    <property type="match status" value="1"/>
</dbReference>
<organism evidence="3 4">
    <name type="scientific">Caryophanon latum</name>
    <dbReference type="NCBI Taxonomy" id="33977"/>
    <lineage>
        <taxon>Bacteria</taxon>
        <taxon>Bacillati</taxon>
        <taxon>Bacillota</taxon>
        <taxon>Bacilli</taxon>
        <taxon>Bacillales</taxon>
        <taxon>Caryophanaceae</taxon>
        <taxon>Caryophanon</taxon>
    </lineage>
</organism>
<feature type="chain" id="PRO_5008649338" description="VWFA domain-containing protein" evidence="1">
    <location>
        <begin position="29"/>
        <end position="981"/>
    </location>
</feature>
<proteinExistence type="predicted"/>
<dbReference type="RefSeq" id="WP_066462062.1">
    <property type="nucleotide sequence ID" value="NZ_MATO01000012.1"/>
</dbReference>
<evidence type="ECO:0000259" key="2">
    <source>
        <dbReference type="PROSITE" id="PS50234"/>
    </source>
</evidence>
<dbReference type="OrthoDB" id="188440at2"/>
<comment type="caution">
    <text evidence="3">The sequence shown here is derived from an EMBL/GenBank/DDBJ whole genome shotgun (WGS) entry which is preliminary data.</text>
</comment>
<dbReference type="AlphaFoldDB" id="A0A1C0Z0Y5"/>
<dbReference type="PROSITE" id="PS50234">
    <property type="entry name" value="VWFA"/>
    <property type="match status" value="1"/>
</dbReference>
<dbReference type="Pfam" id="PF00092">
    <property type="entry name" value="VWA"/>
    <property type="match status" value="1"/>
</dbReference>
<dbReference type="Gene3D" id="3.40.50.410">
    <property type="entry name" value="von Willebrand factor, type A domain"/>
    <property type="match status" value="1"/>
</dbReference>
<keyword evidence="4" id="KW-1185">Reference proteome</keyword>
<evidence type="ECO:0000313" key="4">
    <source>
        <dbReference type="Proteomes" id="UP000093482"/>
    </source>
</evidence>
<sequence>MNKTMRRWLVVAVLFLVTLAAAPMSSKAATLTDVPATDPNAREINWAADNVMQELLDNNYFRPQSVMTEVQLARALAHLDKDFPSFNGFETSVVYNFYEEYNIPYKGTFDNTGRNENVTRGDFARIYAAFKGYDLSELYAVQLLYINEVTAGKTDKRTYEDFAPNEELTRLEAAKFLYNIARKGNFSVKGISGEASGKDNQKITLPAGFTETPLPIPTPEADANDSASNPAWSNRVKNMDITKTELNANGRDMTNISFEFNTCTGADVNKSKSYTFEVTSKFGAQVIDSTGEVVGTVQSDGGSISVNIIAPALTRSVVDIISFKMVETTSDSTVECYTRAPVNAQLQYTPKAEMVMNYEVFDPQQPQEDQGDVGALPDPLPGLPFGEGATGTDVFLTPGEVDIRDIDISNRIFTARKYESYRDDYGMQQNNDLITAFVDYEYAALLYEGTRITPEIFERIVETYLYGDTELDIQPIDTYLKVIYTVNDEGRIQFEIMGLHSVLPIHEEADEYYAFTPLMVLQKFVPTAATVAIGNRDSVEVLRGMFNDLSNFDKDSYLLYQSGRSYSDLQSLFAKMDSLIEANDKADVPPGFDGYTKVLVTLSRPGGQIITDYLGDVEISFNGETQVAKFVTNTIDHTTGKGSAGVAVAYFNSIAYGESEISAKIVRTDSAYDSILKDVVNEVVTKQFYTSQPFNEKTCLPTVEMAYLLDYSGSMNRVDQENARATETHKFIRHMEQATNIAMSFGRTTSLEAKGNATDVANLKPYNDVKARGVTDIPAAMKTALTHYTTTTTEKVMIIISDGKTRTTNLDNVIQEYKTKGIKVYTIGYGTGAQIDDNSLRKIATQTGGQYFNVSTIMQLHNVYEALTQIILCKTAVDACVYDSSIFTNVSVRSTRTLMAITASVNEACGDIVSLVASYELPRGTVDFTLKPRNESNYRLTMKRRQLSGLAIQQEMQIKALDANGNVLATKQIEQALPNMR</sequence>
<dbReference type="InterPro" id="IPR002035">
    <property type="entry name" value="VWF_A"/>
</dbReference>
<protein>
    <recommendedName>
        <fullName evidence="2">VWFA domain-containing protein</fullName>
    </recommendedName>
</protein>
<feature type="domain" description="VWFA" evidence="2">
    <location>
        <begin position="704"/>
        <end position="867"/>
    </location>
</feature>
<evidence type="ECO:0000256" key="1">
    <source>
        <dbReference type="SAM" id="SignalP"/>
    </source>
</evidence>
<evidence type="ECO:0000313" key="3">
    <source>
        <dbReference type="EMBL" id="OCS93104.1"/>
    </source>
</evidence>
<reference evidence="3 4" key="1">
    <citation type="submission" date="2016-07" db="EMBL/GenBank/DDBJ databases">
        <title>Caryophanon latum genome sequencing.</title>
        <authorList>
            <person name="Verma A."/>
            <person name="Pal Y."/>
            <person name="Krishnamurthi S."/>
        </authorList>
    </citation>
    <scope>NUCLEOTIDE SEQUENCE [LARGE SCALE GENOMIC DNA]</scope>
    <source>
        <strain evidence="3 4">DSM 14151</strain>
    </source>
</reference>
<name>A0A1C0Z0Y5_9BACL</name>